<evidence type="ECO:0000256" key="6">
    <source>
        <dbReference type="ARBA" id="ARBA00023136"/>
    </source>
</evidence>
<feature type="region of interest" description="Disordered" evidence="9">
    <location>
        <begin position="184"/>
        <end position="211"/>
    </location>
</feature>
<feature type="transmembrane region" description="Helical" evidence="10">
    <location>
        <begin position="145"/>
        <end position="170"/>
    </location>
</feature>
<feature type="domain" description="Potassium channel" evidence="11">
    <location>
        <begin position="110"/>
        <end position="166"/>
    </location>
</feature>
<keyword evidence="6 10" id="KW-0472">Membrane</keyword>
<keyword evidence="7 8" id="KW-0407">Ion channel</keyword>
<dbReference type="PANTHER" id="PTHR11003:SF352">
    <property type="entry name" value="BCDNA.GH04802-RELATED"/>
    <property type="match status" value="1"/>
</dbReference>
<evidence type="ECO:0000256" key="10">
    <source>
        <dbReference type="SAM" id="Phobius"/>
    </source>
</evidence>
<comment type="similarity">
    <text evidence="8">Belongs to the two pore domain potassium channel (TC 1.A.1.8) family.</text>
</comment>
<dbReference type="Gene3D" id="1.10.287.70">
    <property type="match status" value="1"/>
</dbReference>
<evidence type="ECO:0000256" key="4">
    <source>
        <dbReference type="ARBA" id="ARBA00022989"/>
    </source>
</evidence>
<dbReference type="PRINTS" id="PR01333">
    <property type="entry name" value="2POREKCHANEL"/>
</dbReference>
<dbReference type="InterPro" id="IPR003280">
    <property type="entry name" value="2pore_dom_K_chnl"/>
</dbReference>
<evidence type="ECO:0000256" key="3">
    <source>
        <dbReference type="ARBA" id="ARBA00022692"/>
    </source>
</evidence>
<protein>
    <recommendedName>
        <fullName evidence="11">Potassium channel domain-containing protein</fullName>
    </recommendedName>
</protein>
<feature type="transmembrane region" description="Helical" evidence="10">
    <location>
        <begin position="377"/>
        <end position="394"/>
    </location>
</feature>
<evidence type="ECO:0000256" key="2">
    <source>
        <dbReference type="ARBA" id="ARBA00022448"/>
    </source>
</evidence>
<evidence type="ECO:0000256" key="7">
    <source>
        <dbReference type="ARBA" id="ARBA00023303"/>
    </source>
</evidence>
<feature type="transmembrane region" description="Helical" evidence="10">
    <location>
        <begin position="349"/>
        <end position="370"/>
    </location>
</feature>
<evidence type="ECO:0000256" key="1">
    <source>
        <dbReference type="ARBA" id="ARBA00004141"/>
    </source>
</evidence>
<reference evidence="12" key="1">
    <citation type="journal article" date="2016" name="Sci. Rep.">
        <title>Molecular characterization of firefly nuptial gifts: a multi-omics approach sheds light on postcopulatory sexual selection.</title>
        <authorList>
            <person name="Al-Wathiqui N."/>
            <person name="Fallon T.R."/>
            <person name="South A."/>
            <person name="Weng J.K."/>
            <person name="Lewis S.M."/>
        </authorList>
    </citation>
    <scope>NUCLEOTIDE SEQUENCE</scope>
</reference>
<dbReference type="SUPFAM" id="SSF81324">
    <property type="entry name" value="Voltage-gated potassium channels"/>
    <property type="match status" value="2"/>
</dbReference>
<comment type="subcellular location">
    <subcellularLocation>
        <location evidence="1">Membrane</location>
        <topology evidence="1">Multi-pass membrane protein</topology>
    </subcellularLocation>
</comment>
<feature type="transmembrane region" description="Helical" evidence="10">
    <location>
        <begin position="406"/>
        <end position="430"/>
    </location>
</feature>
<dbReference type="PANTHER" id="PTHR11003">
    <property type="entry name" value="POTASSIUM CHANNEL, SUBFAMILY K"/>
    <property type="match status" value="1"/>
</dbReference>
<evidence type="ECO:0000256" key="9">
    <source>
        <dbReference type="SAM" id="MobiDB-lite"/>
    </source>
</evidence>
<keyword evidence="2 8" id="KW-0813">Transport</keyword>
<feature type="transmembrane region" description="Helical" evidence="10">
    <location>
        <begin position="112"/>
        <end position="133"/>
    </location>
</feature>
<evidence type="ECO:0000259" key="11">
    <source>
        <dbReference type="Pfam" id="PF07885"/>
    </source>
</evidence>
<name>A0A1Y1NEI9_PHOPY</name>
<dbReference type="EMBL" id="GEZM01004759">
    <property type="protein sequence ID" value="JAV96312.1"/>
    <property type="molecule type" value="Transcribed_RNA"/>
</dbReference>
<evidence type="ECO:0000313" key="12">
    <source>
        <dbReference type="EMBL" id="JAV96312.1"/>
    </source>
</evidence>
<proteinExistence type="inferred from homology"/>
<dbReference type="InterPro" id="IPR013099">
    <property type="entry name" value="K_chnl_dom"/>
</dbReference>
<evidence type="ECO:0000256" key="5">
    <source>
        <dbReference type="ARBA" id="ARBA00023065"/>
    </source>
</evidence>
<dbReference type="GO" id="GO:0005886">
    <property type="term" value="C:plasma membrane"/>
    <property type="evidence" value="ECO:0007669"/>
    <property type="project" value="TreeGrafter"/>
</dbReference>
<dbReference type="GO" id="GO:0030322">
    <property type="term" value="P:stabilization of membrane potential"/>
    <property type="evidence" value="ECO:0007669"/>
    <property type="project" value="TreeGrafter"/>
</dbReference>
<feature type="domain" description="Potassium channel" evidence="11">
    <location>
        <begin position="357"/>
        <end position="430"/>
    </location>
</feature>
<keyword evidence="3 8" id="KW-0812">Transmembrane</keyword>
<feature type="transmembrane region" description="Helical" evidence="10">
    <location>
        <begin position="12"/>
        <end position="39"/>
    </location>
</feature>
<keyword evidence="5 8" id="KW-0406">Ion transport</keyword>
<dbReference type="GO" id="GO:0022841">
    <property type="term" value="F:potassium ion leak channel activity"/>
    <property type="evidence" value="ECO:0007669"/>
    <property type="project" value="TreeGrafter"/>
</dbReference>
<dbReference type="Pfam" id="PF07885">
    <property type="entry name" value="Ion_trans_2"/>
    <property type="match status" value="2"/>
</dbReference>
<evidence type="ECO:0000256" key="8">
    <source>
        <dbReference type="RuleBase" id="RU003857"/>
    </source>
</evidence>
<accession>A0A1Y1NEI9</accession>
<keyword evidence="4 10" id="KW-1133">Transmembrane helix</keyword>
<dbReference type="GO" id="GO:0015271">
    <property type="term" value="F:outward rectifier potassium channel activity"/>
    <property type="evidence" value="ECO:0007669"/>
    <property type="project" value="TreeGrafter"/>
</dbReference>
<organism evidence="12">
    <name type="scientific">Photinus pyralis</name>
    <name type="common">Common eastern firefly</name>
    <name type="synonym">Lampyris pyralis</name>
    <dbReference type="NCBI Taxonomy" id="7054"/>
    <lineage>
        <taxon>Eukaryota</taxon>
        <taxon>Metazoa</taxon>
        <taxon>Ecdysozoa</taxon>
        <taxon>Arthropoda</taxon>
        <taxon>Hexapoda</taxon>
        <taxon>Insecta</taxon>
        <taxon>Pterygota</taxon>
        <taxon>Neoptera</taxon>
        <taxon>Endopterygota</taxon>
        <taxon>Coleoptera</taxon>
        <taxon>Polyphaga</taxon>
        <taxon>Elateriformia</taxon>
        <taxon>Elateroidea</taxon>
        <taxon>Lampyridae</taxon>
        <taxon>Lampyrinae</taxon>
        <taxon>Photinus</taxon>
    </lineage>
</organism>
<dbReference type="AlphaFoldDB" id="A0A1Y1NEI9"/>
<sequence length="450" mass="49254">MEEASIGNRRCASLTALLCGRTGLLVLVSGYALLGALLFKTLEGGDEGNLPFHIQRSREDCLRELWLITERLNVLYEKNWTRLVTEQLKRFEKAVMDSSRTEGMAPSPSPNWTFGGALLYSLTLLTTVGYGRLSPRTTAGKAVAMIYAIIGVPLMLVLLSALGSLLAGGAKRGYSKFCCKNDNSSKPTPAVEYHRAPSSPSGKHAYRSSHEDTSSIQLMPTHCGQNNLNHKFSHHQHFEHQIDQQEIPKRAMLATVRATHIRGRCALGQVRQMLADPMICPSHAHCSPSTNASGCTVSISDLDEAEENEEHDSGICTHDTPSRMPLIWRSPEPLQRSSTPLPTEPPPSVPAIIVILFFVAYVCFGAAVFASTSGWSFLDAAYFCFIALSTIGIGDKLPQSADYSTQLQLLACCLYLFFGLVIVAMCFSLVHDEIATKCKQFAVSMGLVKH</sequence>